<keyword evidence="13" id="KW-1185">Reference proteome</keyword>
<dbReference type="InterPro" id="IPR036631">
    <property type="entry name" value="MGMT_N_sf"/>
</dbReference>
<dbReference type="GO" id="GO:0006307">
    <property type="term" value="P:DNA alkylation repair"/>
    <property type="evidence" value="ECO:0007669"/>
    <property type="project" value="UniProtKB-UniRule"/>
</dbReference>
<dbReference type="PROSITE" id="PS00374">
    <property type="entry name" value="MGMT"/>
    <property type="match status" value="1"/>
</dbReference>
<keyword evidence="5 9" id="KW-0808">Transferase</keyword>
<dbReference type="SUPFAM" id="SSF46767">
    <property type="entry name" value="Methylated DNA-protein cysteine methyltransferase, C-terminal domain"/>
    <property type="match status" value="1"/>
</dbReference>
<evidence type="ECO:0000256" key="6">
    <source>
        <dbReference type="ARBA" id="ARBA00022763"/>
    </source>
</evidence>
<evidence type="ECO:0000256" key="9">
    <source>
        <dbReference type="HAMAP-Rule" id="MF_00772"/>
    </source>
</evidence>
<dbReference type="Gene3D" id="1.10.10.10">
    <property type="entry name" value="Winged helix-like DNA-binding domain superfamily/Winged helix DNA-binding domain"/>
    <property type="match status" value="1"/>
</dbReference>
<proteinExistence type="inferred from homology"/>
<accession>A0A345NQ66</accession>
<keyword evidence="3 9" id="KW-0963">Cytoplasm</keyword>
<comment type="miscellaneous">
    <text evidence="9">This enzyme catalyzes only one turnover and therefore is not strictly catalytic. According to one definition, an enzyme is a biocatalyst that acts repeatedly and over many reaction cycles.</text>
</comment>
<evidence type="ECO:0000313" key="12">
    <source>
        <dbReference type="EMBL" id="AXH97174.1"/>
    </source>
</evidence>
<dbReference type="PANTHER" id="PTHR10815:SF5">
    <property type="entry name" value="METHYLATED-DNA--PROTEIN-CYSTEINE METHYLTRANSFERASE"/>
    <property type="match status" value="1"/>
</dbReference>
<dbReference type="FunFam" id="1.10.10.10:FF:000214">
    <property type="entry name" value="Methylated-DNA--protein-cysteine methyltransferase"/>
    <property type="match status" value="1"/>
</dbReference>
<evidence type="ECO:0000259" key="10">
    <source>
        <dbReference type="Pfam" id="PF01035"/>
    </source>
</evidence>
<dbReference type="SUPFAM" id="SSF53155">
    <property type="entry name" value="Methylated DNA-protein cysteine methyltransferase domain"/>
    <property type="match status" value="1"/>
</dbReference>
<comment type="catalytic activity">
    <reaction evidence="8 9">
        <text>a 6-O-methyl-2'-deoxyguanosine in DNA + L-cysteinyl-[protein] = S-methyl-L-cysteinyl-[protein] + a 2'-deoxyguanosine in DNA</text>
        <dbReference type="Rhea" id="RHEA:24000"/>
        <dbReference type="Rhea" id="RHEA-COMP:10131"/>
        <dbReference type="Rhea" id="RHEA-COMP:10132"/>
        <dbReference type="Rhea" id="RHEA-COMP:11367"/>
        <dbReference type="Rhea" id="RHEA-COMP:11368"/>
        <dbReference type="ChEBI" id="CHEBI:29950"/>
        <dbReference type="ChEBI" id="CHEBI:82612"/>
        <dbReference type="ChEBI" id="CHEBI:85445"/>
        <dbReference type="ChEBI" id="CHEBI:85448"/>
        <dbReference type="EC" id="2.1.1.63"/>
    </reaction>
</comment>
<evidence type="ECO:0000256" key="5">
    <source>
        <dbReference type="ARBA" id="ARBA00022679"/>
    </source>
</evidence>
<protein>
    <recommendedName>
        <fullName evidence="9">Methylated-DNA--protein-cysteine methyltransferase</fullName>
        <ecNumber evidence="9">2.1.1.63</ecNumber>
    </recommendedName>
    <alternativeName>
        <fullName evidence="9">6-O-methylguanine-DNA methyltransferase</fullName>
        <shortName evidence="9">MGMT</shortName>
    </alternativeName>
    <alternativeName>
        <fullName evidence="9">O-6-methylguanine-DNA-alkyltransferase</fullName>
    </alternativeName>
</protein>
<evidence type="ECO:0000256" key="3">
    <source>
        <dbReference type="ARBA" id="ARBA00022490"/>
    </source>
</evidence>
<dbReference type="KEGG" id="orn:DV701_14565"/>
<evidence type="ECO:0000313" key="13">
    <source>
        <dbReference type="Proteomes" id="UP000253790"/>
    </source>
</evidence>
<dbReference type="CDD" id="cd06445">
    <property type="entry name" value="ATase"/>
    <property type="match status" value="1"/>
</dbReference>
<dbReference type="GO" id="GO:0005737">
    <property type="term" value="C:cytoplasm"/>
    <property type="evidence" value="ECO:0007669"/>
    <property type="project" value="UniProtKB-SubCell"/>
</dbReference>
<feature type="domain" description="Methylguanine DNA methyltransferase ribonuclease-like" evidence="11">
    <location>
        <begin position="9"/>
        <end position="77"/>
    </location>
</feature>
<keyword evidence="4 9" id="KW-0489">Methyltransferase</keyword>
<keyword evidence="6 9" id="KW-0227">DNA damage</keyword>
<evidence type="ECO:0000256" key="4">
    <source>
        <dbReference type="ARBA" id="ARBA00022603"/>
    </source>
</evidence>
<dbReference type="PANTHER" id="PTHR10815">
    <property type="entry name" value="METHYLATED-DNA--PROTEIN-CYSTEINE METHYLTRANSFERASE"/>
    <property type="match status" value="1"/>
</dbReference>
<dbReference type="AlphaFoldDB" id="A0A345NQ66"/>
<dbReference type="InterPro" id="IPR036388">
    <property type="entry name" value="WH-like_DNA-bd_sf"/>
</dbReference>
<dbReference type="GO" id="GO:0003908">
    <property type="term" value="F:methylated-DNA-[protein]-cysteine S-methyltransferase activity"/>
    <property type="evidence" value="ECO:0007669"/>
    <property type="project" value="UniProtKB-UniRule"/>
</dbReference>
<dbReference type="OrthoDB" id="9802228at2"/>
<comment type="subcellular location">
    <subcellularLocation>
        <location evidence="9">Cytoplasm</location>
    </subcellularLocation>
</comment>
<dbReference type="Gene3D" id="3.30.160.70">
    <property type="entry name" value="Methylated DNA-protein cysteine methyltransferase domain"/>
    <property type="match status" value="1"/>
</dbReference>
<name>A0A345NQ66_9MICO</name>
<feature type="active site" description="Nucleophile; methyl group acceptor" evidence="9">
    <location>
        <position position="133"/>
    </location>
</feature>
<dbReference type="InterPro" id="IPR001497">
    <property type="entry name" value="MethylDNA_cys_MeTrfase_AS"/>
</dbReference>
<sequence length="169" mass="17833">MTIATLHLVVDSPVGPLTLVSDGTHLTGVWFAESKHPPVDTGREVDRDEAPQVLRDAADQLAEYFAGSRTAFDLPLAAGGTDFQRRVWALLERIPYAETRSYGELAAELGQPGASRAVGLANGRNPVSIVVPCHRVVGASGAITGYGGGVERKQALLDLERGVAGDALF</sequence>
<evidence type="ECO:0000256" key="8">
    <source>
        <dbReference type="ARBA" id="ARBA00049348"/>
    </source>
</evidence>
<dbReference type="GO" id="GO:0032259">
    <property type="term" value="P:methylation"/>
    <property type="evidence" value="ECO:0007669"/>
    <property type="project" value="UniProtKB-KW"/>
</dbReference>
<evidence type="ECO:0000256" key="7">
    <source>
        <dbReference type="ARBA" id="ARBA00023204"/>
    </source>
</evidence>
<dbReference type="HAMAP" id="MF_00772">
    <property type="entry name" value="OGT"/>
    <property type="match status" value="1"/>
</dbReference>
<dbReference type="Proteomes" id="UP000253790">
    <property type="component" value="Chromosome"/>
</dbReference>
<dbReference type="EC" id="2.1.1.63" evidence="9"/>
<feature type="domain" description="Methylated-DNA-[protein]-cysteine S-methyltransferase DNA binding" evidence="10">
    <location>
        <begin position="82"/>
        <end position="161"/>
    </location>
</feature>
<dbReference type="InterPro" id="IPR036217">
    <property type="entry name" value="MethylDNA_cys_MeTrfase_DNAb"/>
</dbReference>
<dbReference type="NCBIfam" id="TIGR00589">
    <property type="entry name" value="ogt"/>
    <property type="match status" value="1"/>
</dbReference>
<dbReference type="EMBL" id="CP031229">
    <property type="protein sequence ID" value="AXH97174.1"/>
    <property type="molecule type" value="Genomic_DNA"/>
</dbReference>
<dbReference type="Pfam" id="PF02870">
    <property type="entry name" value="Methyltransf_1N"/>
    <property type="match status" value="1"/>
</dbReference>
<keyword evidence="7 9" id="KW-0234">DNA repair</keyword>
<reference evidence="12 13" key="1">
    <citation type="submission" date="2018-07" db="EMBL/GenBank/DDBJ databases">
        <title>Complete genome sequencing of Ornithinimicrobium sp. AMA3305.</title>
        <authorList>
            <person name="Bae J.-W."/>
        </authorList>
    </citation>
    <scope>NUCLEOTIDE SEQUENCE [LARGE SCALE GENOMIC DNA]</scope>
    <source>
        <strain evidence="12 13">AMA3305</strain>
    </source>
</reference>
<dbReference type="RefSeq" id="WP_114929286.1">
    <property type="nucleotide sequence ID" value="NZ_CP031229.1"/>
</dbReference>
<dbReference type="InterPro" id="IPR023546">
    <property type="entry name" value="MGMT"/>
</dbReference>
<gene>
    <name evidence="12" type="ORF">DV701_14565</name>
</gene>
<comment type="similarity">
    <text evidence="2 9">Belongs to the MGMT family.</text>
</comment>
<comment type="function">
    <text evidence="9">Involved in the cellular defense against the biological effects of O6-methylguanine (O6-MeG) and O4-methylthymine (O4-MeT) in DNA. Repairs the methylated nucleobase in DNA by stoichiometrically transferring the methyl group to a cysteine residue in the enzyme. This is a suicide reaction: the enzyme is irreversibly inactivated.</text>
</comment>
<evidence type="ECO:0000256" key="2">
    <source>
        <dbReference type="ARBA" id="ARBA00008711"/>
    </source>
</evidence>
<organism evidence="12 13">
    <name type="scientific">Ornithinimicrobium avium</name>
    <dbReference type="NCBI Taxonomy" id="2283195"/>
    <lineage>
        <taxon>Bacteria</taxon>
        <taxon>Bacillati</taxon>
        <taxon>Actinomycetota</taxon>
        <taxon>Actinomycetes</taxon>
        <taxon>Micrococcales</taxon>
        <taxon>Ornithinimicrobiaceae</taxon>
        <taxon>Ornithinimicrobium</taxon>
    </lineage>
</organism>
<comment type="catalytic activity">
    <reaction evidence="1 9">
        <text>a 4-O-methyl-thymidine in DNA + L-cysteinyl-[protein] = a thymidine in DNA + S-methyl-L-cysteinyl-[protein]</text>
        <dbReference type="Rhea" id="RHEA:53428"/>
        <dbReference type="Rhea" id="RHEA-COMP:10131"/>
        <dbReference type="Rhea" id="RHEA-COMP:10132"/>
        <dbReference type="Rhea" id="RHEA-COMP:13555"/>
        <dbReference type="Rhea" id="RHEA-COMP:13556"/>
        <dbReference type="ChEBI" id="CHEBI:29950"/>
        <dbReference type="ChEBI" id="CHEBI:82612"/>
        <dbReference type="ChEBI" id="CHEBI:137386"/>
        <dbReference type="ChEBI" id="CHEBI:137387"/>
        <dbReference type="EC" id="2.1.1.63"/>
    </reaction>
</comment>
<dbReference type="InterPro" id="IPR014048">
    <property type="entry name" value="MethylDNA_cys_MeTrfase_DNA-bd"/>
</dbReference>
<evidence type="ECO:0000256" key="1">
    <source>
        <dbReference type="ARBA" id="ARBA00001286"/>
    </source>
</evidence>
<dbReference type="InterPro" id="IPR008332">
    <property type="entry name" value="MethylG_MeTrfase_N"/>
</dbReference>
<dbReference type="Pfam" id="PF01035">
    <property type="entry name" value="DNA_binding_1"/>
    <property type="match status" value="1"/>
</dbReference>
<evidence type="ECO:0000259" key="11">
    <source>
        <dbReference type="Pfam" id="PF02870"/>
    </source>
</evidence>